<evidence type="ECO:0000256" key="1">
    <source>
        <dbReference type="SAM" id="MobiDB-lite"/>
    </source>
</evidence>
<name>A0A834T6E1_9FABA</name>
<feature type="region of interest" description="Disordered" evidence="1">
    <location>
        <begin position="1"/>
        <end position="21"/>
    </location>
</feature>
<proteinExistence type="predicted"/>
<feature type="compositionally biased region" description="Basic and acidic residues" evidence="1">
    <location>
        <begin position="1"/>
        <end position="11"/>
    </location>
</feature>
<protein>
    <submittedName>
        <fullName evidence="2">Uncharacterized protein</fullName>
    </submittedName>
</protein>
<comment type="caution">
    <text evidence="2">The sequence shown here is derived from an EMBL/GenBank/DDBJ whole genome shotgun (WGS) entry which is preliminary data.</text>
</comment>
<keyword evidence="3" id="KW-1185">Reference proteome</keyword>
<dbReference type="AlphaFoldDB" id="A0A834T6E1"/>
<sequence>MELHHQNDIKPPRLGIQLVDA</sequence>
<reference evidence="2" key="1">
    <citation type="submission" date="2020-09" db="EMBL/GenBank/DDBJ databases">
        <title>Genome-Enabled Discovery of Anthraquinone Biosynthesis in Senna tora.</title>
        <authorList>
            <person name="Kang S.-H."/>
            <person name="Pandey R.P."/>
            <person name="Lee C.-M."/>
            <person name="Sim J.-S."/>
            <person name="Jeong J.-T."/>
            <person name="Choi B.-S."/>
            <person name="Jung M."/>
            <person name="Ginzburg D."/>
            <person name="Zhao K."/>
            <person name="Won S.Y."/>
            <person name="Oh T.-J."/>
            <person name="Yu Y."/>
            <person name="Kim N.-H."/>
            <person name="Lee O.R."/>
            <person name="Lee T.-H."/>
            <person name="Bashyal P."/>
            <person name="Kim T.-S."/>
            <person name="Lee W.-H."/>
            <person name="Kawkins C."/>
            <person name="Kim C.-K."/>
            <person name="Kim J.S."/>
            <person name="Ahn B.O."/>
            <person name="Rhee S.Y."/>
            <person name="Sohng J.K."/>
        </authorList>
    </citation>
    <scope>NUCLEOTIDE SEQUENCE</scope>
    <source>
        <tissue evidence="2">Leaf</tissue>
    </source>
</reference>
<organism evidence="2 3">
    <name type="scientific">Senna tora</name>
    <dbReference type="NCBI Taxonomy" id="362788"/>
    <lineage>
        <taxon>Eukaryota</taxon>
        <taxon>Viridiplantae</taxon>
        <taxon>Streptophyta</taxon>
        <taxon>Embryophyta</taxon>
        <taxon>Tracheophyta</taxon>
        <taxon>Spermatophyta</taxon>
        <taxon>Magnoliopsida</taxon>
        <taxon>eudicotyledons</taxon>
        <taxon>Gunneridae</taxon>
        <taxon>Pentapetalae</taxon>
        <taxon>rosids</taxon>
        <taxon>fabids</taxon>
        <taxon>Fabales</taxon>
        <taxon>Fabaceae</taxon>
        <taxon>Caesalpinioideae</taxon>
        <taxon>Cassia clade</taxon>
        <taxon>Senna</taxon>
    </lineage>
</organism>
<dbReference type="EMBL" id="JAAIUW010000009">
    <property type="protein sequence ID" value="KAF7816668.1"/>
    <property type="molecule type" value="Genomic_DNA"/>
</dbReference>
<accession>A0A834T6E1</accession>
<gene>
    <name evidence="2" type="ORF">G2W53_030637</name>
</gene>
<evidence type="ECO:0000313" key="2">
    <source>
        <dbReference type="EMBL" id="KAF7816668.1"/>
    </source>
</evidence>
<dbReference type="Proteomes" id="UP000634136">
    <property type="component" value="Unassembled WGS sequence"/>
</dbReference>
<evidence type="ECO:0000313" key="3">
    <source>
        <dbReference type="Proteomes" id="UP000634136"/>
    </source>
</evidence>